<dbReference type="GO" id="GO:0008658">
    <property type="term" value="F:penicillin binding"/>
    <property type="evidence" value="ECO:0007669"/>
    <property type="project" value="InterPro"/>
</dbReference>
<keyword evidence="10" id="KW-0378">Hydrolase</keyword>
<dbReference type="GO" id="GO:0006508">
    <property type="term" value="P:proteolysis"/>
    <property type="evidence" value="ECO:0007669"/>
    <property type="project" value="UniProtKB-KW"/>
</dbReference>
<dbReference type="InterPro" id="IPR050396">
    <property type="entry name" value="Glycosyltr_51/Transpeptidase"/>
</dbReference>
<keyword evidence="14" id="KW-0511">Multifunctional enzyme</keyword>
<dbReference type="RefSeq" id="WP_255037062.1">
    <property type="nucleotide sequence ID" value="NZ_RJUF01000023.1"/>
</dbReference>
<feature type="domain" description="Glycosyl transferase family 51" evidence="21">
    <location>
        <begin position="74"/>
        <end position="261"/>
    </location>
</feature>
<evidence type="ECO:0000259" key="21">
    <source>
        <dbReference type="Pfam" id="PF00912"/>
    </source>
</evidence>
<evidence type="ECO:0000256" key="13">
    <source>
        <dbReference type="ARBA" id="ARBA00023136"/>
    </source>
</evidence>
<name>A0AAE3H2U4_9BACT</name>
<evidence type="ECO:0000256" key="11">
    <source>
        <dbReference type="ARBA" id="ARBA00022960"/>
    </source>
</evidence>
<keyword evidence="19" id="KW-0812">Transmembrane</keyword>
<comment type="similarity">
    <text evidence="3">In the C-terminal section; belongs to the transpeptidase family.</text>
</comment>
<keyword evidence="6" id="KW-0121">Carboxypeptidase</keyword>
<keyword evidence="7" id="KW-0645">Protease</keyword>
<dbReference type="InterPro" id="IPR012338">
    <property type="entry name" value="Beta-lactam/transpept-like"/>
</dbReference>
<evidence type="ECO:0000256" key="1">
    <source>
        <dbReference type="ARBA" id="ARBA00004236"/>
    </source>
</evidence>
<keyword evidence="12" id="KW-0573">Peptidoglycan synthesis</keyword>
<accession>A0AAE3H2U4</accession>
<dbReference type="SUPFAM" id="SSF56601">
    <property type="entry name" value="beta-lactamase/transpeptidase-like"/>
    <property type="match status" value="1"/>
</dbReference>
<comment type="caution">
    <text evidence="22">The sequence shown here is derived from an EMBL/GenBank/DDBJ whole genome shotgun (WGS) entry which is preliminary data.</text>
</comment>
<dbReference type="InterPro" id="IPR036950">
    <property type="entry name" value="PBP_transglycosylase"/>
</dbReference>
<keyword evidence="19" id="KW-1133">Transmembrane helix</keyword>
<keyword evidence="11" id="KW-0133">Cell shape</keyword>
<keyword evidence="5" id="KW-1003">Cell membrane</keyword>
<dbReference type="InterPro" id="IPR001460">
    <property type="entry name" value="PCN-bd_Tpept"/>
</dbReference>
<protein>
    <submittedName>
        <fullName evidence="22">Penicillin-binding protein</fullName>
    </submittedName>
</protein>
<dbReference type="GO" id="GO:0071555">
    <property type="term" value="P:cell wall organization"/>
    <property type="evidence" value="ECO:0007669"/>
    <property type="project" value="UniProtKB-KW"/>
</dbReference>
<dbReference type="SUPFAM" id="SSF53955">
    <property type="entry name" value="Lysozyme-like"/>
    <property type="match status" value="1"/>
</dbReference>
<evidence type="ECO:0000256" key="3">
    <source>
        <dbReference type="ARBA" id="ARBA00007090"/>
    </source>
</evidence>
<evidence type="ECO:0000256" key="17">
    <source>
        <dbReference type="ARBA" id="ARBA00049902"/>
    </source>
</evidence>
<evidence type="ECO:0000256" key="6">
    <source>
        <dbReference type="ARBA" id="ARBA00022645"/>
    </source>
</evidence>
<dbReference type="GO" id="GO:0008955">
    <property type="term" value="F:peptidoglycan glycosyltransferase activity"/>
    <property type="evidence" value="ECO:0007669"/>
    <property type="project" value="UniProtKB-EC"/>
</dbReference>
<evidence type="ECO:0000256" key="7">
    <source>
        <dbReference type="ARBA" id="ARBA00022670"/>
    </source>
</evidence>
<evidence type="ECO:0000256" key="14">
    <source>
        <dbReference type="ARBA" id="ARBA00023268"/>
    </source>
</evidence>
<evidence type="ECO:0000256" key="16">
    <source>
        <dbReference type="ARBA" id="ARBA00034000"/>
    </source>
</evidence>
<dbReference type="InterPro" id="IPR023346">
    <property type="entry name" value="Lysozyme-like_dom_sf"/>
</dbReference>
<dbReference type="PANTHER" id="PTHR32282">
    <property type="entry name" value="BINDING PROTEIN TRANSPEPTIDASE, PUTATIVE-RELATED"/>
    <property type="match status" value="1"/>
</dbReference>
<dbReference type="AlphaFoldDB" id="A0AAE3H2U4"/>
<keyword evidence="8" id="KW-0328">Glycosyltransferase</keyword>
<evidence type="ECO:0000256" key="12">
    <source>
        <dbReference type="ARBA" id="ARBA00022984"/>
    </source>
</evidence>
<evidence type="ECO:0000313" key="23">
    <source>
        <dbReference type="Proteomes" id="UP001204144"/>
    </source>
</evidence>
<feature type="region of interest" description="Disordered" evidence="18">
    <location>
        <begin position="759"/>
        <end position="782"/>
    </location>
</feature>
<evidence type="ECO:0000256" key="5">
    <source>
        <dbReference type="ARBA" id="ARBA00022475"/>
    </source>
</evidence>
<comment type="similarity">
    <text evidence="4">In the N-terminal section; belongs to the glycosyltransferase 51 family.</text>
</comment>
<dbReference type="EMBL" id="RJUF01000023">
    <property type="protein sequence ID" value="MCP9763280.1"/>
    <property type="molecule type" value="Genomic_DNA"/>
</dbReference>
<proteinExistence type="inferred from homology"/>
<sequence length="782" mass="88523">MNLPILKNLASGKYSFLIKLFYRFFYLGLAGFLFFIIALNFNLFWLFGKMPSVDDLDNPKSEIASEIISTDMKVIGKFFFENGNRSPITFSDIPENFIDALIATEDVRFTKHSGIDARSMLRVFGGLITLNKKGGGSTISQQLAKNLFKLRQDESYEGIFYKIPVLRTLTIKAKEWVTAIKLERRYTKSEIMTMYLNTIEFSSGAVGLKSAAKIYFKKLPKELEPEESALLVGMIQNPSRFNPKFFPKNSKARRNIVISQMVKFNKLTPEQGEAMSEMPIVLNYSPESHNYGMAQYFREYLKDIVKSDLKKLGYSESDLYTKGFKIYTTIDSRMQNYAEEAMKTHMRDQQTKFNNAFKYKNPWVQRKSENSGQYVEIPNFIENNAKRTEMYRILKETYGNDDKAILARMREKVPMRIFTWNGERDTVMSHIDSLKHYKRFLNIGMLAMDPRNGNIKAWVGGINFKHFKFDNVFQSRRQPGSTFKPFVYVTAIDNGFSTCERVTDEPVTFGAEDGIMGSYTPRNSDGKYSYASLTLRQALGQSINTVSARLIKEFKPSKVIEYAHQLGIKSELPNSPSLCLGVGEVSLFELLSGYAVFANQGKYTEPMVLLRIEDKNGEVIKEYLPDQKEVLSKETAYKMIHLMRGATAPGGTAVGLGRFGVLDGNEVAAKTGTTSNFSDGWFMGMTQDLIGGVWVGGEDRAIHFQSIEQGQGARVAMPAWGMFMQKVYADKGIEFKKTKFVIPEGIRIVGDCVLNPNEGFPVPQGETGTQPALKPADDDELL</sequence>
<feature type="transmembrane region" description="Helical" evidence="19">
    <location>
        <begin position="20"/>
        <end position="47"/>
    </location>
</feature>
<organism evidence="22 23">
    <name type="scientific">Lacihabitans soyangensis</name>
    <dbReference type="NCBI Taxonomy" id="869394"/>
    <lineage>
        <taxon>Bacteria</taxon>
        <taxon>Pseudomonadati</taxon>
        <taxon>Bacteroidota</taxon>
        <taxon>Cytophagia</taxon>
        <taxon>Cytophagales</taxon>
        <taxon>Leadbetterellaceae</taxon>
        <taxon>Lacihabitans</taxon>
    </lineage>
</organism>
<gene>
    <name evidence="22" type="ORF">EGI31_09950</name>
</gene>
<dbReference type="GO" id="GO:0005886">
    <property type="term" value="C:plasma membrane"/>
    <property type="evidence" value="ECO:0007669"/>
    <property type="project" value="UniProtKB-SubCell"/>
</dbReference>
<keyword evidence="13 19" id="KW-0472">Membrane</keyword>
<comment type="subcellular location">
    <subcellularLocation>
        <location evidence="1">Cell membrane</location>
    </subcellularLocation>
</comment>
<evidence type="ECO:0000256" key="18">
    <source>
        <dbReference type="SAM" id="MobiDB-lite"/>
    </source>
</evidence>
<dbReference type="Pfam" id="PF00905">
    <property type="entry name" value="Transpeptidase"/>
    <property type="match status" value="1"/>
</dbReference>
<evidence type="ECO:0000256" key="10">
    <source>
        <dbReference type="ARBA" id="ARBA00022801"/>
    </source>
</evidence>
<evidence type="ECO:0000256" key="15">
    <source>
        <dbReference type="ARBA" id="ARBA00023316"/>
    </source>
</evidence>
<keyword evidence="23" id="KW-1185">Reference proteome</keyword>
<keyword evidence="9" id="KW-0808">Transferase</keyword>
<evidence type="ECO:0000256" key="8">
    <source>
        <dbReference type="ARBA" id="ARBA00022676"/>
    </source>
</evidence>
<dbReference type="Gene3D" id="1.10.3810.10">
    <property type="entry name" value="Biosynthetic peptidoglycan transglycosylase-like"/>
    <property type="match status" value="1"/>
</dbReference>
<dbReference type="GO" id="GO:0008360">
    <property type="term" value="P:regulation of cell shape"/>
    <property type="evidence" value="ECO:0007669"/>
    <property type="project" value="UniProtKB-KW"/>
</dbReference>
<evidence type="ECO:0000256" key="19">
    <source>
        <dbReference type="SAM" id="Phobius"/>
    </source>
</evidence>
<keyword evidence="15" id="KW-0961">Cell wall biogenesis/degradation</keyword>
<reference evidence="22 23" key="1">
    <citation type="submission" date="2018-11" db="EMBL/GenBank/DDBJ databases">
        <title>Novel bacteria species description.</title>
        <authorList>
            <person name="Han J.-H."/>
        </authorList>
    </citation>
    <scope>NUCLEOTIDE SEQUENCE [LARGE SCALE GENOMIC DNA]</scope>
    <source>
        <strain evidence="22 23">KCTC23259</strain>
    </source>
</reference>
<evidence type="ECO:0000313" key="22">
    <source>
        <dbReference type="EMBL" id="MCP9763280.1"/>
    </source>
</evidence>
<dbReference type="Pfam" id="PF00912">
    <property type="entry name" value="Transgly"/>
    <property type="match status" value="1"/>
</dbReference>
<dbReference type="GO" id="GO:0030288">
    <property type="term" value="C:outer membrane-bounded periplasmic space"/>
    <property type="evidence" value="ECO:0007669"/>
    <property type="project" value="TreeGrafter"/>
</dbReference>
<dbReference type="Proteomes" id="UP001204144">
    <property type="component" value="Unassembled WGS sequence"/>
</dbReference>
<comment type="catalytic activity">
    <reaction evidence="16">
        <text>Preferential cleavage: (Ac)2-L-Lys-D-Ala-|-D-Ala. Also transpeptidation of peptidyl-alanyl moieties that are N-acyl substituents of D-alanine.</text>
        <dbReference type="EC" id="3.4.16.4"/>
    </reaction>
</comment>
<comment type="catalytic activity">
    <reaction evidence="17">
        <text>[GlcNAc-(1-&gt;4)-Mur2Ac(oyl-L-Ala-gamma-D-Glu-L-Lys-D-Ala-D-Ala)](n)-di-trans,octa-cis-undecaprenyl diphosphate + beta-D-GlcNAc-(1-&gt;4)-Mur2Ac(oyl-L-Ala-gamma-D-Glu-L-Lys-D-Ala-D-Ala)-di-trans,octa-cis-undecaprenyl diphosphate = [GlcNAc-(1-&gt;4)-Mur2Ac(oyl-L-Ala-gamma-D-Glu-L-Lys-D-Ala-D-Ala)](n+1)-di-trans,octa-cis-undecaprenyl diphosphate + di-trans,octa-cis-undecaprenyl diphosphate + H(+)</text>
        <dbReference type="Rhea" id="RHEA:23708"/>
        <dbReference type="Rhea" id="RHEA-COMP:9602"/>
        <dbReference type="Rhea" id="RHEA-COMP:9603"/>
        <dbReference type="ChEBI" id="CHEBI:15378"/>
        <dbReference type="ChEBI" id="CHEBI:58405"/>
        <dbReference type="ChEBI" id="CHEBI:60033"/>
        <dbReference type="ChEBI" id="CHEBI:78435"/>
        <dbReference type="EC" id="2.4.99.28"/>
    </reaction>
</comment>
<dbReference type="InterPro" id="IPR001264">
    <property type="entry name" value="Glyco_trans_51"/>
</dbReference>
<dbReference type="PANTHER" id="PTHR32282:SF11">
    <property type="entry name" value="PENICILLIN-BINDING PROTEIN 1B"/>
    <property type="match status" value="1"/>
</dbReference>
<evidence type="ECO:0000259" key="20">
    <source>
        <dbReference type="Pfam" id="PF00905"/>
    </source>
</evidence>
<comment type="pathway">
    <text evidence="2">Cell wall biogenesis; peptidoglycan biosynthesis.</text>
</comment>
<dbReference type="GO" id="GO:0009252">
    <property type="term" value="P:peptidoglycan biosynthetic process"/>
    <property type="evidence" value="ECO:0007669"/>
    <property type="project" value="UniProtKB-KW"/>
</dbReference>
<evidence type="ECO:0000256" key="4">
    <source>
        <dbReference type="ARBA" id="ARBA00007739"/>
    </source>
</evidence>
<dbReference type="GO" id="GO:0009002">
    <property type="term" value="F:serine-type D-Ala-D-Ala carboxypeptidase activity"/>
    <property type="evidence" value="ECO:0007669"/>
    <property type="project" value="UniProtKB-EC"/>
</dbReference>
<dbReference type="Gene3D" id="3.40.710.10">
    <property type="entry name" value="DD-peptidase/beta-lactamase superfamily"/>
    <property type="match status" value="2"/>
</dbReference>
<evidence type="ECO:0000256" key="9">
    <source>
        <dbReference type="ARBA" id="ARBA00022679"/>
    </source>
</evidence>
<feature type="domain" description="Penicillin-binding protein transpeptidase" evidence="20">
    <location>
        <begin position="445"/>
        <end position="687"/>
    </location>
</feature>
<evidence type="ECO:0000256" key="2">
    <source>
        <dbReference type="ARBA" id="ARBA00004752"/>
    </source>
</evidence>